<dbReference type="InterPro" id="IPR014760">
    <property type="entry name" value="Serum_albumin_N"/>
</dbReference>
<gene>
    <name evidence="6" type="ORF">P4O66_001804</name>
</gene>
<evidence type="ECO:0000313" key="7">
    <source>
        <dbReference type="Proteomes" id="UP001239994"/>
    </source>
</evidence>
<evidence type="ECO:0000259" key="4">
    <source>
        <dbReference type="Pfam" id="PF00273"/>
    </source>
</evidence>
<keyword evidence="7" id="KW-1185">Reference proteome</keyword>
<dbReference type="InterPro" id="IPR051320">
    <property type="entry name" value="Viral_Replic_Matur_Polypro"/>
</dbReference>
<dbReference type="GO" id="GO:0005615">
    <property type="term" value="C:extracellular space"/>
    <property type="evidence" value="ECO:0007669"/>
    <property type="project" value="InterPro"/>
</dbReference>
<organism evidence="6 7">
    <name type="scientific">Electrophorus voltai</name>
    <dbReference type="NCBI Taxonomy" id="2609070"/>
    <lineage>
        <taxon>Eukaryota</taxon>
        <taxon>Metazoa</taxon>
        <taxon>Chordata</taxon>
        <taxon>Craniata</taxon>
        <taxon>Vertebrata</taxon>
        <taxon>Euteleostomi</taxon>
        <taxon>Actinopterygii</taxon>
        <taxon>Neopterygii</taxon>
        <taxon>Teleostei</taxon>
        <taxon>Ostariophysi</taxon>
        <taxon>Gymnotiformes</taxon>
        <taxon>Gymnotoidei</taxon>
        <taxon>Gymnotidae</taxon>
        <taxon>Electrophorus</taxon>
    </lineage>
</organism>
<feature type="domain" description="Albumin" evidence="4">
    <location>
        <begin position="166"/>
        <end position="234"/>
    </location>
</feature>
<evidence type="ECO:0008006" key="8">
    <source>
        <dbReference type="Google" id="ProtNLM"/>
    </source>
</evidence>
<keyword evidence="3" id="KW-0677">Repeat</keyword>
<comment type="caution">
    <text evidence="6">The sequence shown here is derived from an EMBL/GenBank/DDBJ whole genome shotgun (WGS) entry which is preliminary data.</text>
</comment>
<dbReference type="InterPro" id="IPR043502">
    <property type="entry name" value="DNA/RNA_pol_sf"/>
</dbReference>
<name>A0AAD8Z3X0_9TELE</name>
<dbReference type="EMBL" id="JAROKS010000019">
    <property type="protein sequence ID" value="KAK1792021.1"/>
    <property type="molecule type" value="Genomic_DNA"/>
</dbReference>
<dbReference type="SUPFAM" id="SSF56672">
    <property type="entry name" value="DNA/RNA polymerases"/>
    <property type="match status" value="1"/>
</dbReference>
<evidence type="ECO:0000256" key="2">
    <source>
        <dbReference type="ARBA" id="ARBA00022525"/>
    </source>
</evidence>
<dbReference type="InterPro" id="IPR020858">
    <property type="entry name" value="Serum_albumin-like"/>
</dbReference>
<protein>
    <recommendedName>
        <fullName evidence="8">Reverse transcriptase/retrotransposon-derived protein RNase H-like domain-containing protein</fullName>
    </recommendedName>
</protein>
<dbReference type="Pfam" id="PF00273">
    <property type="entry name" value="Serum_albumin"/>
    <property type="match status" value="1"/>
</dbReference>
<proteinExistence type="predicted"/>
<comment type="subcellular location">
    <subcellularLocation>
        <location evidence="1">Secreted</location>
    </subcellularLocation>
</comment>
<dbReference type="PANTHER" id="PTHR33064:SF37">
    <property type="entry name" value="RIBONUCLEASE H"/>
    <property type="match status" value="1"/>
</dbReference>
<evidence type="ECO:0000259" key="5">
    <source>
        <dbReference type="Pfam" id="PF17919"/>
    </source>
</evidence>
<accession>A0AAD8Z3X0</accession>
<dbReference type="PANTHER" id="PTHR33064">
    <property type="entry name" value="POL PROTEIN"/>
    <property type="match status" value="1"/>
</dbReference>
<sequence length="428" mass="47638">MQAASEAFKNLETGFTNVPTLQQPDPTKYIIMEIHASDVGVGAVLSQQAEERTRLKPVAFFSCKLMPAERNYRVAAGYESSIHGVQDQQGDLMGWLAREQLHIVGLLHVCHEVCNQGNPCGQQCHRPKLLCRHWNLKRVLCIISNFSSLHFKLFQFQGVTIEGLSLKESVIAQKPCKKDSPLHSNQGIEQCCAREVEERTPCLLKVHYSEDQLPSLLELSHEEICAQYEHDPSDYTLRESLPVPSLQPKTLASEWEASNILGGGGSMHQHQALKSQHACPLEHVRRTLGLRDCLGVSLSLYSPVIQALDTSKERNSQLSDTGKFTSFQKVLCKESILSSMPEEFKICCSKAPLDTLTCVDNLKIRPQASGNMTQVIGTQFCEKTQPDSLDSSSSVALDQATDFKILLLTHINEPTVLMTLLPVQLSFL</sequence>
<dbReference type="AlphaFoldDB" id="A0AAD8Z3X0"/>
<feature type="domain" description="Reverse transcriptase/retrotransposon-derived protein RNase H-like" evidence="5">
    <location>
        <begin position="3"/>
        <end position="74"/>
    </location>
</feature>
<keyword evidence="2" id="KW-0964">Secreted</keyword>
<dbReference type="Proteomes" id="UP001239994">
    <property type="component" value="Unassembled WGS sequence"/>
</dbReference>
<dbReference type="InterPro" id="IPR041577">
    <property type="entry name" value="RT_RNaseH_2"/>
</dbReference>
<reference evidence="6" key="1">
    <citation type="submission" date="2023-03" db="EMBL/GenBank/DDBJ databases">
        <title>Electrophorus voltai genome.</title>
        <authorList>
            <person name="Bian C."/>
        </authorList>
    </citation>
    <scope>NUCLEOTIDE SEQUENCE</scope>
    <source>
        <strain evidence="6">CB-2022</strain>
        <tissue evidence="6">Muscle</tissue>
    </source>
</reference>
<dbReference type="SUPFAM" id="SSF48552">
    <property type="entry name" value="Serum albumin-like"/>
    <property type="match status" value="2"/>
</dbReference>
<dbReference type="Pfam" id="PF17919">
    <property type="entry name" value="RT_RNaseH_2"/>
    <property type="match status" value="1"/>
</dbReference>
<evidence type="ECO:0000256" key="1">
    <source>
        <dbReference type="ARBA" id="ARBA00004613"/>
    </source>
</evidence>
<evidence type="ECO:0000313" key="6">
    <source>
        <dbReference type="EMBL" id="KAK1792021.1"/>
    </source>
</evidence>
<evidence type="ECO:0000256" key="3">
    <source>
        <dbReference type="ARBA" id="ARBA00022737"/>
    </source>
</evidence>